<keyword evidence="2" id="KW-1185">Reference proteome</keyword>
<dbReference type="Proteomes" id="UP001595420">
    <property type="component" value="Unassembled WGS sequence"/>
</dbReference>
<comment type="caution">
    <text evidence="1">The sequence shown here is derived from an EMBL/GenBank/DDBJ whole genome shotgun (WGS) entry which is preliminary data.</text>
</comment>
<dbReference type="RefSeq" id="WP_216833816.1">
    <property type="nucleotide sequence ID" value="NZ_JAFNJS010000001.1"/>
</dbReference>
<sequence length="85" mass="8714">MMLDTRPRLEDPDAVFALLVAAHAGLDEAASRRLDARLVLILANHIGDPAVLRQAVALAASADRAPGTAAAEAPGLGQRPGLSVP</sequence>
<proteinExistence type="predicted"/>
<evidence type="ECO:0000313" key="1">
    <source>
        <dbReference type="EMBL" id="MFC2998444.1"/>
    </source>
</evidence>
<dbReference type="Pfam" id="PF10932">
    <property type="entry name" value="DUF2783"/>
    <property type="match status" value="1"/>
</dbReference>
<gene>
    <name evidence="1" type="ORF">ACFOD3_00985</name>
</gene>
<dbReference type="EMBL" id="JBHRSB010000001">
    <property type="protein sequence ID" value="MFC2998444.1"/>
    <property type="molecule type" value="Genomic_DNA"/>
</dbReference>
<name>A0ABV7BMV2_9PROT</name>
<evidence type="ECO:0000313" key="2">
    <source>
        <dbReference type="Proteomes" id="UP001595420"/>
    </source>
</evidence>
<reference evidence="2" key="1">
    <citation type="journal article" date="2019" name="Int. J. Syst. Evol. Microbiol.">
        <title>The Global Catalogue of Microorganisms (GCM) 10K type strain sequencing project: providing services to taxonomists for standard genome sequencing and annotation.</title>
        <authorList>
            <consortium name="The Broad Institute Genomics Platform"/>
            <consortium name="The Broad Institute Genome Sequencing Center for Infectious Disease"/>
            <person name="Wu L."/>
            <person name="Ma J."/>
        </authorList>
    </citation>
    <scope>NUCLEOTIDE SEQUENCE [LARGE SCALE GENOMIC DNA]</scope>
    <source>
        <strain evidence="2">CGMCC 1.16855</strain>
    </source>
</reference>
<protein>
    <submittedName>
        <fullName evidence="1">DUF2783 domain-containing protein</fullName>
    </submittedName>
</protein>
<dbReference type="InterPro" id="IPR021233">
    <property type="entry name" value="DUF2783"/>
</dbReference>
<organism evidence="1 2">
    <name type="scientific">Falsiroseomonas tokyonensis</name>
    <dbReference type="NCBI Taxonomy" id="430521"/>
    <lineage>
        <taxon>Bacteria</taxon>
        <taxon>Pseudomonadati</taxon>
        <taxon>Pseudomonadota</taxon>
        <taxon>Alphaproteobacteria</taxon>
        <taxon>Acetobacterales</taxon>
        <taxon>Roseomonadaceae</taxon>
        <taxon>Falsiroseomonas</taxon>
    </lineage>
</organism>
<accession>A0ABV7BMV2</accession>